<dbReference type="Gene3D" id="3.40.50.450">
    <property type="match status" value="1"/>
</dbReference>
<keyword evidence="2" id="KW-1185">Reference proteome</keyword>
<dbReference type="STRING" id="1293036.GCA_001315825_02244"/>
<dbReference type="OrthoDB" id="9570at2157"/>
<evidence type="ECO:0000313" key="2">
    <source>
        <dbReference type="Proteomes" id="UP000247586"/>
    </source>
</evidence>
<sequence>MQIGIAALGTDPSPELEEKARGFVRTLSKCAIHTFILGGYWGLMRVVVDEALREGNRVVAIIPEGAEHVIMPAEVVRIDTGCDPRCRSVFIARSGDIMVSLGGETGTMTEIMMAYAMGKAVYALTGTGLSSDRLAQAFPEKLDSRALGEIHYYDNPEIMGSDICRRYYGKEI</sequence>
<dbReference type="EMBL" id="CP029287">
    <property type="protein sequence ID" value="AWR98395.1"/>
    <property type="molecule type" value="Genomic_DNA"/>
</dbReference>
<name>A0A2U9IQU6_9CREN</name>
<evidence type="ECO:0008006" key="3">
    <source>
        <dbReference type="Google" id="ProtNLM"/>
    </source>
</evidence>
<dbReference type="GeneID" id="36833725"/>
<dbReference type="RefSeq" id="WP_054837019.1">
    <property type="nucleotide sequence ID" value="NZ_BBBA01000019.1"/>
</dbReference>
<organism evidence="1 2">
    <name type="scientific">Metallosphaera hakonensis JCM 8857 = DSM 7519</name>
    <dbReference type="NCBI Taxonomy" id="1293036"/>
    <lineage>
        <taxon>Archaea</taxon>
        <taxon>Thermoproteota</taxon>
        <taxon>Thermoprotei</taxon>
        <taxon>Sulfolobales</taxon>
        <taxon>Sulfolobaceae</taxon>
        <taxon>Metallosphaera</taxon>
    </lineage>
</organism>
<protein>
    <recommendedName>
        <fullName evidence="3">LOG family protein</fullName>
    </recommendedName>
</protein>
<reference evidence="2" key="2">
    <citation type="submission" date="2020-03" db="EMBL/GenBank/DDBJ databases">
        <title>Complete Genome Sequences of Extremely Thermoacidophilic, Metal-Mobilizing Type-Strain Members of the Archaeal Family Sulfolobaceae: Acidianus brierleyi DSM-1651T, Acidianus sulfidivorans DSM-18786T, Metallosphaera hakonensis DSM-7519T, and Metallosphaera prunae DSM-10039T.</title>
        <authorList>
            <person name="Counts J.A."/>
            <person name="Kelly R.M."/>
        </authorList>
    </citation>
    <scope>NUCLEOTIDE SEQUENCE [LARGE SCALE GENOMIC DNA]</scope>
    <source>
        <strain evidence="2">HO1-1</strain>
    </source>
</reference>
<dbReference type="InterPro" id="IPR041164">
    <property type="entry name" value="LDcluster4"/>
</dbReference>
<proteinExistence type="predicted"/>
<reference evidence="1 2" key="1">
    <citation type="submission" date="2018-05" db="EMBL/GenBank/DDBJ databases">
        <title>Complete Genome Sequences of Extremely Thermoacidophilic, Metal-Mobilizing Type-Strain Members of the Archaeal Family Sulfolobaceae: Acidianus brierleyi DSM-1651T, Acidianus sulfidivorans DSM-18786T, Metallosphaera hakonensis DSM-7519T, and Metallosphaera prunae DSM-10039T.</title>
        <authorList>
            <person name="Counts J.A."/>
            <person name="Kelly R.M."/>
        </authorList>
    </citation>
    <scope>NUCLEOTIDE SEQUENCE [LARGE SCALE GENOMIC DNA]</scope>
    <source>
        <strain evidence="1 2">HO1-1</strain>
    </source>
</reference>
<dbReference type="SUPFAM" id="SSF102405">
    <property type="entry name" value="MCP/YpsA-like"/>
    <property type="match status" value="1"/>
</dbReference>
<gene>
    <name evidence="1" type="ORF">DFR87_00245</name>
</gene>
<dbReference type="KEGG" id="mhk:DFR87_00245"/>
<dbReference type="AlphaFoldDB" id="A0A2U9IQU6"/>
<accession>A0A2U9IQU6</accession>
<evidence type="ECO:0000313" key="1">
    <source>
        <dbReference type="EMBL" id="AWR98395.1"/>
    </source>
</evidence>
<reference evidence="2" key="3">
    <citation type="submission" date="2020-03" db="EMBL/GenBank/DDBJ databases">
        <title>Sequencing and Assembly of Multiple Reported Metal-Biooxidizing Members of the Extremely Thermoacidophilic Archaeal Family Sulfolobaceae.</title>
        <authorList>
            <person name="Counts J.A."/>
            <person name="Kelly R.M."/>
        </authorList>
    </citation>
    <scope>NUCLEOTIDE SEQUENCE [LARGE SCALE GENOMIC DNA]</scope>
    <source>
        <strain evidence="2">HO1-1</strain>
    </source>
</reference>
<dbReference type="Proteomes" id="UP000247586">
    <property type="component" value="Chromosome"/>
</dbReference>
<dbReference type="Pfam" id="PF18306">
    <property type="entry name" value="LDcluster4"/>
    <property type="match status" value="1"/>
</dbReference>